<dbReference type="RefSeq" id="WP_115659262.1">
    <property type="nucleotide sequence ID" value="NZ_CP035690.1"/>
</dbReference>
<reference evidence="3 4" key="1">
    <citation type="submission" date="2018-06" db="EMBL/GenBank/DDBJ databases">
        <authorList>
            <consortium name="Pathogen Informatics"/>
            <person name="Doyle S."/>
        </authorList>
    </citation>
    <scope>NUCLEOTIDE SEQUENCE [LARGE SCALE GENOMIC DNA]</scope>
    <source>
        <strain evidence="3 4">NCTC11645</strain>
    </source>
</reference>
<dbReference type="Pfam" id="PF10135">
    <property type="entry name" value="Rod-binding"/>
    <property type="match status" value="1"/>
</dbReference>
<dbReference type="EC" id="3.2.1.-" evidence="3"/>
<keyword evidence="1" id="KW-1005">Bacterial flagellum biogenesis</keyword>
<feature type="domain" description="Flagellar protein FlgJ N-terminal" evidence="2">
    <location>
        <begin position="48"/>
        <end position="100"/>
    </location>
</feature>
<dbReference type="EMBL" id="UGHD01000002">
    <property type="protein sequence ID" value="STO55845.1"/>
    <property type="molecule type" value="Genomic_DNA"/>
</dbReference>
<evidence type="ECO:0000313" key="4">
    <source>
        <dbReference type="Proteomes" id="UP000254512"/>
    </source>
</evidence>
<dbReference type="GO" id="GO:0016798">
    <property type="term" value="F:hydrolase activity, acting on glycosyl bonds"/>
    <property type="evidence" value="ECO:0007669"/>
    <property type="project" value="UniProtKB-KW"/>
</dbReference>
<keyword evidence="3" id="KW-0326">Glycosidase</keyword>
<dbReference type="Proteomes" id="UP000254512">
    <property type="component" value="Unassembled WGS sequence"/>
</dbReference>
<dbReference type="STRING" id="673.AL542_08875"/>
<proteinExistence type="predicted"/>
<dbReference type="GO" id="GO:0044781">
    <property type="term" value="P:bacterial-type flagellum organization"/>
    <property type="evidence" value="ECO:0007669"/>
    <property type="project" value="UniProtKB-KW"/>
</dbReference>
<sequence length="177" mass="19857">MKVNDTDMQRLFNDTHTLQNIKANPDKDAALQTASQQFEALFLQTVLKHMRQASDALREEEDGLFNSRQQTFYRDMLDGQLAVELSRQQSLGIADMLTRQLSQKNTVKTDEKTVVIDNQSTPGNVEPFAITTSDGVDHSAVTNHSVQYWGNGTVSLLQQRQFNPQAGEDSLALRGDE</sequence>
<gene>
    <name evidence="3" type="primary">flgJ_1</name>
    <name evidence="3" type="ORF">NCTC11645_00147</name>
</gene>
<dbReference type="AlphaFoldDB" id="A0A377HJC8"/>
<name>A0A377HJC8_GRIHO</name>
<evidence type="ECO:0000259" key="2">
    <source>
        <dbReference type="Pfam" id="PF10135"/>
    </source>
</evidence>
<organism evidence="3 4">
    <name type="scientific">Grimontia hollisae</name>
    <name type="common">Vibrio hollisae</name>
    <dbReference type="NCBI Taxonomy" id="673"/>
    <lineage>
        <taxon>Bacteria</taxon>
        <taxon>Pseudomonadati</taxon>
        <taxon>Pseudomonadota</taxon>
        <taxon>Gammaproteobacteria</taxon>
        <taxon>Vibrionales</taxon>
        <taxon>Vibrionaceae</taxon>
        <taxon>Grimontia</taxon>
    </lineage>
</organism>
<evidence type="ECO:0000313" key="3">
    <source>
        <dbReference type="EMBL" id="STO55845.1"/>
    </source>
</evidence>
<accession>A0A377HJC8</accession>
<protein>
    <submittedName>
        <fullName evidence="3">Peptidoglycan hydrolase flgJ</fullName>
        <ecNumber evidence="3">3.2.1.-</ecNumber>
    </submittedName>
</protein>
<dbReference type="InterPro" id="IPR019301">
    <property type="entry name" value="Flagellar_prot_FlgJ_N"/>
</dbReference>
<keyword evidence="3" id="KW-0378">Hydrolase</keyword>
<evidence type="ECO:0000256" key="1">
    <source>
        <dbReference type="ARBA" id="ARBA00022795"/>
    </source>
</evidence>